<evidence type="ECO:0000256" key="1">
    <source>
        <dbReference type="SAM" id="MobiDB-lite"/>
    </source>
</evidence>
<evidence type="ECO:0000313" key="4">
    <source>
        <dbReference type="Proteomes" id="UP000816034"/>
    </source>
</evidence>
<sequence>MPLCKHDTFCAFTNDPDHKNQYLHTCKYGEQCRSLHNAKHTEWFIHPCPFQDKCSLSNDVKHNLTFTHPEKPTFVAQLFKLVFDHDSGNGTLKLRCPHWGQCSLTNKVEHTTQFYHPCRYGDECRKYNDEAHCEDFFHPCKYGSKCTNQDPYHRFSCLHEDRSPVWMDCHNPTKPHVAQKPKNNGNSVSNSNSNSKSKTHTSTSNTASSGTSHGQYHSLAVNTSGEHVHHSGSLNMGHSISSTTTRHPYHSQYSNTSVPHNQQTSVHGITSSSYSNVAVSSPFNNSMYPPLSSMGGSATSPIPYHSQTPTFPNQQHFPQQQPHDTCNHQQGGQNNMYMSNNANYGMLTSNDGIPQPVIPPLIVMSYNVLADCYVSAERYSHIANINHLKWSNRKQKIFQALKDRPFDIIGLQEVDQSHKNDFADFATNNGYSIFISDKLPRKKDSVAIMFKINRFGQAIGSGGERIIEGYPEVFQYVVLRDLLSNSYLIVMNCHLTFQQDTITPRENQVKRMAEVLHSLHSQVSQQYATNRVSLILVGDFNTQPHETPVKFMESLNLKRAHQDRTGFWTFSTTYTKVCDYIMYFGNLKVTSSDPEPIFLPKSTIPNDEFGSDHIPITATFQMFN</sequence>
<dbReference type="RefSeq" id="XP_044550070.1">
    <property type="nucleotide sequence ID" value="XM_044692731.1"/>
</dbReference>
<gene>
    <name evidence="3" type="ORF">C9374_003226</name>
</gene>
<name>A0AA88GNT7_NAELO</name>
<accession>A0AA88GNT7</accession>
<comment type="caution">
    <text evidence="3">The sequence shown here is derived from an EMBL/GenBank/DDBJ whole genome shotgun (WGS) entry which is preliminary data.</text>
</comment>
<feature type="domain" description="Endonuclease/exonuclease/phosphatase" evidence="2">
    <location>
        <begin position="383"/>
        <end position="613"/>
    </location>
</feature>
<dbReference type="PANTHER" id="PTHR12121:SF34">
    <property type="entry name" value="PROTEIN ANGEL"/>
    <property type="match status" value="1"/>
</dbReference>
<dbReference type="InterPro" id="IPR036691">
    <property type="entry name" value="Endo/exonu/phosph_ase_sf"/>
</dbReference>
<dbReference type="Pfam" id="PF03372">
    <property type="entry name" value="Exo_endo_phos"/>
    <property type="match status" value="1"/>
</dbReference>
<feature type="compositionally biased region" description="Polar residues" evidence="1">
    <location>
        <begin position="232"/>
        <end position="267"/>
    </location>
</feature>
<organism evidence="3 4">
    <name type="scientific">Naegleria lovaniensis</name>
    <name type="common">Amoeba</name>
    <dbReference type="NCBI Taxonomy" id="51637"/>
    <lineage>
        <taxon>Eukaryota</taxon>
        <taxon>Discoba</taxon>
        <taxon>Heterolobosea</taxon>
        <taxon>Tetramitia</taxon>
        <taxon>Eutetramitia</taxon>
        <taxon>Vahlkampfiidae</taxon>
        <taxon>Naegleria</taxon>
    </lineage>
</organism>
<dbReference type="InterPro" id="IPR050410">
    <property type="entry name" value="CCR4/nocturin_mRNA_transcr"/>
</dbReference>
<dbReference type="EMBL" id="PYSW02000017">
    <property type="protein sequence ID" value="KAG2386077.1"/>
    <property type="molecule type" value="Genomic_DNA"/>
</dbReference>
<evidence type="ECO:0000259" key="2">
    <source>
        <dbReference type="Pfam" id="PF03372"/>
    </source>
</evidence>
<dbReference type="GeneID" id="68095681"/>
<feature type="compositionally biased region" description="Low complexity" evidence="1">
    <location>
        <begin position="182"/>
        <end position="214"/>
    </location>
</feature>
<proteinExistence type="predicted"/>
<dbReference type="InterPro" id="IPR005135">
    <property type="entry name" value="Endo/exonuclease/phosphatase"/>
</dbReference>
<dbReference type="Gene3D" id="3.60.10.10">
    <property type="entry name" value="Endonuclease/exonuclease/phosphatase"/>
    <property type="match status" value="1"/>
</dbReference>
<protein>
    <recommendedName>
        <fullName evidence="2">Endonuclease/exonuclease/phosphatase domain-containing protein</fullName>
    </recommendedName>
</protein>
<dbReference type="SUPFAM" id="SSF56219">
    <property type="entry name" value="DNase I-like"/>
    <property type="match status" value="1"/>
</dbReference>
<dbReference type="AlphaFoldDB" id="A0AA88GNT7"/>
<dbReference type="Proteomes" id="UP000816034">
    <property type="component" value="Unassembled WGS sequence"/>
</dbReference>
<evidence type="ECO:0000313" key="3">
    <source>
        <dbReference type="EMBL" id="KAG2386077.1"/>
    </source>
</evidence>
<feature type="region of interest" description="Disordered" evidence="1">
    <location>
        <begin position="170"/>
        <end position="267"/>
    </location>
</feature>
<reference evidence="3 4" key="1">
    <citation type="journal article" date="2018" name="BMC Genomics">
        <title>The genome of Naegleria lovaniensis, the basis for a comparative approach to unravel pathogenicity factors of the human pathogenic amoeba N. fowleri.</title>
        <authorList>
            <person name="Liechti N."/>
            <person name="Schurch N."/>
            <person name="Bruggmann R."/>
            <person name="Wittwer M."/>
        </authorList>
    </citation>
    <scope>NUCLEOTIDE SEQUENCE [LARGE SCALE GENOMIC DNA]</scope>
    <source>
        <strain evidence="3 4">ATCC 30569</strain>
    </source>
</reference>
<dbReference type="GO" id="GO:0000175">
    <property type="term" value="F:3'-5'-RNA exonuclease activity"/>
    <property type="evidence" value="ECO:0007669"/>
    <property type="project" value="TreeGrafter"/>
</dbReference>
<dbReference type="PANTHER" id="PTHR12121">
    <property type="entry name" value="CARBON CATABOLITE REPRESSOR PROTEIN 4"/>
    <property type="match status" value="1"/>
</dbReference>
<keyword evidence="4" id="KW-1185">Reference proteome</keyword>